<protein>
    <submittedName>
        <fullName evidence="1">Uncharacterized protein</fullName>
    </submittedName>
</protein>
<accession>A0ACC0FM73</accession>
<sequence>MSSSNKKMKGVALDPSSYGGFGDSKARIKHQTLLQDYQDLQKKFVDMVGLDKEENTGKGLMNEENAMVVMKNGEIAIEEEWNEETAMEEEEKHEENAMEED</sequence>
<reference evidence="1 2" key="1">
    <citation type="journal article" date="2022" name="Plant J.">
        <title>Chromosome-level genome of Camellia lanceoleosa provides a valuable resource for understanding genome evolution and self-incompatibility.</title>
        <authorList>
            <person name="Gong W."/>
            <person name="Xiao S."/>
            <person name="Wang L."/>
            <person name="Liao Z."/>
            <person name="Chang Y."/>
            <person name="Mo W."/>
            <person name="Hu G."/>
            <person name="Li W."/>
            <person name="Zhao G."/>
            <person name="Zhu H."/>
            <person name="Hu X."/>
            <person name="Ji K."/>
            <person name="Xiang X."/>
            <person name="Song Q."/>
            <person name="Yuan D."/>
            <person name="Jin S."/>
            <person name="Zhang L."/>
        </authorList>
    </citation>
    <scope>NUCLEOTIDE SEQUENCE [LARGE SCALE GENOMIC DNA]</scope>
    <source>
        <strain evidence="1">SQ_2022a</strain>
    </source>
</reference>
<evidence type="ECO:0000313" key="1">
    <source>
        <dbReference type="EMBL" id="KAI7989639.1"/>
    </source>
</evidence>
<dbReference type="EMBL" id="CM045771">
    <property type="protein sequence ID" value="KAI7989639.1"/>
    <property type="molecule type" value="Genomic_DNA"/>
</dbReference>
<proteinExistence type="predicted"/>
<dbReference type="Proteomes" id="UP001060215">
    <property type="component" value="Chromosome 14"/>
</dbReference>
<organism evidence="1 2">
    <name type="scientific">Camellia lanceoleosa</name>
    <dbReference type="NCBI Taxonomy" id="1840588"/>
    <lineage>
        <taxon>Eukaryota</taxon>
        <taxon>Viridiplantae</taxon>
        <taxon>Streptophyta</taxon>
        <taxon>Embryophyta</taxon>
        <taxon>Tracheophyta</taxon>
        <taxon>Spermatophyta</taxon>
        <taxon>Magnoliopsida</taxon>
        <taxon>eudicotyledons</taxon>
        <taxon>Gunneridae</taxon>
        <taxon>Pentapetalae</taxon>
        <taxon>asterids</taxon>
        <taxon>Ericales</taxon>
        <taxon>Theaceae</taxon>
        <taxon>Camellia</taxon>
    </lineage>
</organism>
<comment type="caution">
    <text evidence="1">The sequence shown here is derived from an EMBL/GenBank/DDBJ whole genome shotgun (WGS) entry which is preliminary data.</text>
</comment>
<gene>
    <name evidence="1" type="ORF">LOK49_LG13G00322</name>
</gene>
<evidence type="ECO:0000313" key="2">
    <source>
        <dbReference type="Proteomes" id="UP001060215"/>
    </source>
</evidence>
<name>A0ACC0FM73_9ERIC</name>
<keyword evidence="2" id="KW-1185">Reference proteome</keyword>